<dbReference type="PANTHER" id="PTHR45661">
    <property type="entry name" value="SURFACE ANTIGEN"/>
    <property type="match status" value="1"/>
</dbReference>
<gene>
    <name evidence="1" type="ORF">M9Y10_036682</name>
</gene>
<comment type="caution">
    <text evidence="1">The sequence shown here is derived from an EMBL/GenBank/DDBJ whole genome shotgun (WGS) entry which is preliminary data.</text>
</comment>
<keyword evidence="2" id="KW-1185">Reference proteome</keyword>
<evidence type="ECO:0008006" key="3">
    <source>
        <dbReference type="Google" id="ProtNLM"/>
    </source>
</evidence>
<evidence type="ECO:0000313" key="2">
    <source>
        <dbReference type="Proteomes" id="UP001470230"/>
    </source>
</evidence>
<dbReference type="InterPro" id="IPR026906">
    <property type="entry name" value="LRR_5"/>
</dbReference>
<dbReference type="InterPro" id="IPR032675">
    <property type="entry name" value="LRR_dom_sf"/>
</dbReference>
<organism evidence="1 2">
    <name type="scientific">Tritrichomonas musculus</name>
    <dbReference type="NCBI Taxonomy" id="1915356"/>
    <lineage>
        <taxon>Eukaryota</taxon>
        <taxon>Metamonada</taxon>
        <taxon>Parabasalia</taxon>
        <taxon>Tritrichomonadida</taxon>
        <taxon>Tritrichomonadidae</taxon>
        <taxon>Tritrichomonas</taxon>
    </lineage>
</organism>
<dbReference type="Gene3D" id="3.80.10.10">
    <property type="entry name" value="Ribonuclease Inhibitor"/>
    <property type="match status" value="3"/>
</dbReference>
<dbReference type="InterPro" id="IPR053139">
    <property type="entry name" value="Surface_bspA-like"/>
</dbReference>
<dbReference type="EMBL" id="JAPFFF010000060">
    <property type="protein sequence ID" value="KAK8837252.1"/>
    <property type="molecule type" value="Genomic_DNA"/>
</dbReference>
<dbReference type="Pfam" id="PF13306">
    <property type="entry name" value="LRR_5"/>
    <property type="match status" value="2"/>
</dbReference>
<dbReference type="Proteomes" id="UP001470230">
    <property type="component" value="Unassembled WGS sequence"/>
</dbReference>
<accession>A0ABR2GUK2</accession>
<dbReference type="SUPFAM" id="SSF52058">
    <property type="entry name" value="L domain-like"/>
    <property type="match status" value="1"/>
</dbReference>
<reference evidence="1 2" key="1">
    <citation type="submission" date="2024-04" db="EMBL/GenBank/DDBJ databases">
        <title>Tritrichomonas musculus Genome.</title>
        <authorList>
            <person name="Alves-Ferreira E."/>
            <person name="Grigg M."/>
            <person name="Lorenzi H."/>
            <person name="Galac M."/>
        </authorList>
    </citation>
    <scope>NUCLEOTIDE SEQUENCE [LARGE SCALE GENOMIC DNA]</scope>
    <source>
        <strain evidence="1 2">EAF2021</strain>
    </source>
</reference>
<name>A0ABR2GUK2_9EUKA</name>
<protein>
    <recommendedName>
        <fullName evidence="3">Surface antigen BspA-like</fullName>
    </recommendedName>
</protein>
<proteinExistence type="predicted"/>
<sequence length="541" mass="62254">MQYFNNSDNNENYFQDLNNFICQQKQEENSDKFEEFLQIIVSICNNCHLEKSHFQKIFQIIEHYEIQIKQSISNDKIFDIFHNNKKILLFLFKKGIITIDKNIYCKLRYEIDSNGSRYSHFFYPEIKKFIGDHGSKDIERELISINPNIFDFFEEKRQEGENDSFLCSLIREDSISEFVEYVNRTNISLKSEVKSSIFETNSFLIENTKTTLIEYSALQYGFMQFIHDYIENNFIINDDKTRKSDEILSSILSSHNYAYFPSVFIESDEFYYLCSNNYHKLFNLFVEMRAESIEKVNSKINNNNNTALQEAVNEFEIIYCSLLTYKSIPNNCFQANKSIRKIVIPSSVTSIGDHAFYCCESLTNVTIPSSVTSIGRYAFSWCKSLANVTFPSSITSIGDYAFSCCPKLARVIIPSVKVIAHYTFMRCSSLILVAAPLVDFVEEGAFDGCKSLRVIDLSNAIRIGRESFRDCSSLEDISLPSIVKISQFAFSGCSNLTNVNLSSFTKFIGGFSFEKCISLKSISIPRTLISYGKKILLDAIL</sequence>
<evidence type="ECO:0000313" key="1">
    <source>
        <dbReference type="EMBL" id="KAK8837252.1"/>
    </source>
</evidence>
<dbReference type="PANTHER" id="PTHR45661:SF3">
    <property type="entry name" value="IG-LIKE DOMAIN-CONTAINING PROTEIN"/>
    <property type="match status" value="1"/>
</dbReference>